<accession>A0A645F2Q1</accession>
<dbReference type="SUPFAM" id="SSF51011">
    <property type="entry name" value="Glycosyl hydrolase domain"/>
    <property type="match status" value="1"/>
</dbReference>
<dbReference type="GO" id="GO:0043169">
    <property type="term" value="F:cation binding"/>
    <property type="evidence" value="ECO:0007669"/>
    <property type="project" value="InterPro"/>
</dbReference>
<name>A0A645F2Q1_9ZZZZ</name>
<organism evidence="2">
    <name type="scientific">bioreactor metagenome</name>
    <dbReference type="NCBI Taxonomy" id="1076179"/>
    <lineage>
        <taxon>unclassified sequences</taxon>
        <taxon>metagenomes</taxon>
        <taxon>ecological metagenomes</taxon>
    </lineage>
</organism>
<feature type="domain" description="Alpha-amylase/branching enzyme C-terminal all beta" evidence="1">
    <location>
        <begin position="2"/>
        <end position="66"/>
    </location>
</feature>
<dbReference type="Gene3D" id="2.60.40.1180">
    <property type="entry name" value="Golgi alpha-mannosidase II"/>
    <property type="match status" value="1"/>
</dbReference>
<sequence length="82" mass="9333">MPWTDYMIGVPRYGLYTEIFSTDAPYYGGTGDYPNAPTMSVCEPYGEHPCRIRLRLPPFGAVCYRISPRPLPKKEAKQEEDA</sequence>
<evidence type="ECO:0000313" key="2">
    <source>
        <dbReference type="EMBL" id="MPN06933.1"/>
    </source>
</evidence>
<dbReference type="GO" id="GO:0003824">
    <property type="term" value="F:catalytic activity"/>
    <property type="evidence" value="ECO:0007669"/>
    <property type="project" value="InterPro"/>
</dbReference>
<dbReference type="Pfam" id="PF02806">
    <property type="entry name" value="Alpha-amylase_C"/>
    <property type="match status" value="1"/>
</dbReference>
<dbReference type="InterPro" id="IPR013780">
    <property type="entry name" value="Glyco_hydro_b"/>
</dbReference>
<proteinExistence type="predicted"/>
<dbReference type="InterPro" id="IPR006048">
    <property type="entry name" value="A-amylase/branching_C"/>
</dbReference>
<reference evidence="2" key="1">
    <citation type="submission" date="2019-08" db="EMBL/GenBank/DDBJ databases">
        <authorList>
            <person name="Kucharzyk K."/>
            <person name="Murdoch R.W."/>
            <person name="Higgins S."/>
            <person name="Loffler F."/>
        </authorList>
    </citation>
    <scope>NUCLEOTIDE SEQUENCE</scope>
</reference>
<comment type="caution">
    <text evidence="2">The sequence shown here is derived from an EMBL/GenBank/DDBJ whole genome shotgun (WGS) entry which is preliminary data.</text>
</comment>
<dbReference type="AlphaFoldDB" id="A0A645F2Q1"/>
<protein>
    <recommendedName>
        <fullName evidence="1">Alpha-amylase/branching enzyme C-terminal all beta domain-containing protein</fullName>
    </recommendedName>
</protein>
<evidence type="ECO:0000259" key="1">
    <source>
        <dbReference type="Pfam" id="PF02806"/>
    </source>
</evidence>
<gene>
    <name evidence="2" type="ORF">SDC9_154190</name>
</gene>
<dbReference type="GO" id="GO:0005975">
    <property type="term" value="P:carbohydrate metabolic process"/>
    <property type="evidence" value="ECO:0007669"/>
    <property type="project" value="InterPro"/>
</dbReference>
<dbReference type="EMBL" id="VSSQ01052881">
    <property type="protein sequence ID" value="MPN06933.1"/>
    <property type="molecule type" value="Genomic_DNA"/>
</dbReference>